<accession>A0A975GBS9</accession>
<evidence type="ECO:0000313" key="2">
    <source>
        <dbReference type="Proteomes" id="UP000671852"/>
    </source>
</evidence>
<dbReference type="KEGG" id="saqt:GJV85_01130"/>
<protein>
    <submittedName>
        <fullName evidence="1">Uncharacterized protein</fullName>
    </submittedName>
</protein>
<dbReference type="Proteomes" id="UP000671852">
    <property type="component" value="Chromosome"/>
</dbReference>
<evidence type="ECO:0000313" key="1">
    <source>
        <dbReference type="EMBL" id="QSZ40777.1"/>
    </source>
</evidence>
<dbReference type="EMBL" id="CP046072">
    <property type="protein sequence ID" value="QSZ40777.1"/>
    <property type="molecule type" value="Genomic_DNA"/>
</dbReference>
<organism evidence="1 2">
    <name type="scientific">Sulfurimonas aquatica</name>
    <dbReference type="NCBI Taxonomy" id="2672570"/>
    <lineage>
        <taxon>Bacteria</taxon>
        <taxon>Pseudomonadati</taxon>
        <taxon>Campylobacterota</taxon>
        <taxon>Epsilonproteobacteria</taxon>
        <taxon>Campylobacterales</taxon>
        <taxon>Sulfurimonadaceae</taxon>
        <taxon>Sulfurimonas</taxon>
    </lineage>
</organism>
<reference evidence="1" key="2">
    <citation type="submission" date="2021-04" db="EMBL/GenBank/DDBJ databases">
        <title>Isolation and characterization of a novel species of the genus Sulfurimonas.</title>
        <authorList>
            <person name="Fukui M."/>
        </authorList>
    </citation>
    <scope>NUCLEOTIDE SEQUENCE</scope>
    <source>
        <strain evidence="1">H1576</strain>
    </source>
</reference>
<name>A0A975GBS9_9BACT</name>
<keyword evidence="2" id="KW-1185">Reference proteome</keyword>
<reference evidence="1" key="1">
    <citation type="submission" date="2019-11" db="EMBL/GenBank/DDBJ databases">
        <authorList>
            <person name="Kojima H."/>
        </authorList>
    </citation>
    <scope>NUCLEOTIDE SEQUENCE</scope>
    <source>
        <strain evidence="1">H1576</strain>
    </source>
</reference>
<dbReference type="AlphaFoldDB" id="A0A975GBS9"/>
<sequence length="490" mass="54522">MLKADDKLIVNGDVTFGGASTYNYLTNGVIELTGDFYQVGDKYVDSSSYSSSTYSHYADNGYSFCPSGSHKVVFNGTTKQTVNFQKPSNSRFIDIEILNSSFDGVVFDHLDIHGKLIRNNNNVAISYIDNWTLTEDMVIPNSISVNSLLNLNGYTLTVNGDFATATNSGRLQMLKADDKLIVNGDVTFGGASTYNYLTNGVIELTGDFHQVGDKYVDSSSYSSSTYSHYADNGYSFCPSGSHKVVFNGTTKQTVNFQKPSNSRFIDIEILNSSFDGVVFDQATTAYGKLYTSQEIYNTSYQTGSLLTYTEYLDNSYYYFDVKAGMNFIALPNTQDLNISTMENLFPNNITTVWVYNNEEWKGFSTNSEKVSKLTEDNISRIESISKGEGIIINSIVNQTLLFPKGDNYSIKDLNIIENLSSGWHLLGTNKSITVNEIKSLNTNIVSLWSYDTKKWLATATEADFIANITKREITPLESIGSNSAFWVYVK</sequence>
<proteinExistence type="predicted"/>
<gene>
    <name evidence="1" type="ORF">GJV85_01130</name>
</gene>
<dbReference type="RefSeq" id="WP_207562057.1">
    <property type="nucleotide sequence ID" value="NZ_CP046072.1"/>
</dbReference>